<dbReference type="EMBL" id="BAAAHP010000117">
    <property type="protein sequence ID" value="GAA0944483.1"/>
    <property type="molecule type" value="Genomic_DNA"/>
</dbReference>
<keyword evidence="1" id="KW-0812">Transmembrane</keyword>
<keyword evidence="3" id="KW-1185">Reference proteome</keyword>
<name>A0ABN1QM40_9PSEU</name>
<protein>
    <recommendedName>
        <fullName evidence="4">Signal peptidase II</fullName>
    </recommendedName>
</protein>
<evidence type="ECO:0008006" key="4">
    <source>
        <dbReference type="Google" id="ProtNLM"/>
    </source>
</evidence>
<organism evidence="2 3">
    <name type="scientific">Pseudonocardia zijingensis</name>
    <dbReference type="NCBI Taxonomy" id="153376"/>
    <lineage>
        <taxon>Bacteria</taxon>
        <taxon>Bacillati</taxon>
        <taxon>Actinomycetota</taxon>
        <taxon>Actinomycetes</taxon>
        <taxon>Pseudonocardiales</taxon>
        <taxon>Pseudonocardiaceae</taxon>
        <taxon>Pseudonocardia</taxon>
    </lineage>
</organism>
<dbReference type="RefSeq" id="WP_343943186.1">
    <property type="nucleotide sequence ID" value="NZ_BAAAHP010000117.1"/>
</dbReference>
<accession>A0ABN1QM40</accession>
<gene>
    <name evidence="2" type="ORF">GCM10009559_41920</name>
</gene>
<evidence type="ECO:0000256" key="1">
    <source>
        <dbReference type="SAM" id="Phobius"/>
    </source>
</evidence>
<dbReference type="Proteomes" id="UP001499967">
    <property type="component" value="Unassembled WGS sequence"/>
</dbReference>
<evidence type="ECO:0000313" key="3">
    <source>
        <dbReference type="Proteomes" id="UP001499967"/>
    </source>
</evidence>
<keyword evidence="1" id="KW-0472">Membrane</keyword>
<feature type="transmembrane region" description="Helical" evidence="1">
    <location>
        <begin position="53"/>
        <end position="74"/>
    </location>
</feature>
<keyword evidence="1" id="KW-1133">Transmembrane helix</keyword>
<evidence type="ECO:0000313" key="2">
    <source>
        <dbReference type="EMBL" id="GAA0944483.1"/>
    </source>
</evidence>
<comment type="caution">
    <text evidence="2">The sequence shown here is derived from an EMBL/GenBank/DDBJ whole genome shotgun (WGS) entry which is preliminary data.</text>
</comment>
<reference evidence="2 3" key="1">
    <citation type="journal article" date="2019" name="Int. J. Syst. Evol. Microbiol.">
        <title>The Global Catalogue of Microorganisms (GCM) 10K type strain sequencing project: providing services to taxonomists for standard genome sequencing and annotation.</title>
        <authorList>
            <consortium name="The Broad Institute Genomics Platform"/>
            <consortium name="The Broad Institute Genome Sequencing Center for Infectious Disease"/>
            <person name="Wu L."/>
            <person name="Ma J."/>
        </authorList>
    </citation>
    <scope>NUCLEOTIDE SEQUENCE [LARGE SCALE GENOMIC DNA]</scope>
    <source>
        <strain evidence="2 3">JCM 11117</strain>
    </source>
</reference>
<proteinExistence type="predicted"/>
<sequence length="85" mass="8802">MRSALQLIGVVLLAAGVSGSIDRLLGHQPIFGFLNVVNRFVVPRVDGLAGYELYANLSVAVLGLVLLASAGVAARSGQESRSPGR</sequence>